<dbReference type="GO" id="GO:0008312">
    <property type="term" value="F:7S RNA binding"/>
    <property type="evidence" value="ECO:0007669"/>
    <property type="project" value="InterPro"/>
</dbReference>
<dbReference type="InterPro" id="IPR003593">
    <property type="entry name" value="AAA+_ATPase"/>
</dbReference>
<name>A0A4Y6Q077_PERCE</name>
<feature type="binding site" evidence="9">
    <location>
        <begin position="117"/>
        <end position="124"/>
    </location>
    <ligand>
        <name>GTP</name>
        <dbReference type="ChEBI" id="CHEBI:37565"/>
    </ligand>
</feature>
<dbReference type="PANTHER" id="PTHR11564:SF5">
    <property type="entry name" value="SIGNAL RECOGNITION PARTICLE SUBUNIT SRP54"/>
    <property type="match status" value="1"/>
</dbReference>
<proteinExistence type="inferred from homology"/>
<dbReference type="Gene3D" id="1.10.260.30">
    <property type="entry name" value="Signal recognition particle, SRP54 subunit, M-domain"/>
    <property type="match status" value="1"/>
</dbReference>
<comment type="function">
    <text evidence="9">Involved in targeting and insertion of nascent membrane proteins into the cytoplasmic membrane. Binds to the hydrophobic signal sequence of the ribosome-nascent chain (RNC) as it emerges from the ribosomes. The SRP-RNC complex is then targeted to the cytoplasmic membrane where it interacts with the SRP receptor FtsY.</text>
</comment>
<dbReference type="InterPro" id="IPR036891">
    <property type="entry name" value="Signal_recog_part_SRP54_M_sf"/>
</dbReference>
<dbReference type="HAMAP" id="MF_00306">
    <property type="entry name" value="SRP54"/>
    <property type="match status" value="1"/>
</dbReference>
<dbReference type="NCBIfam" id="TIGR00959">
    <property type="entry name" value="ffh"/>
    <property type="match status" value="1"/>
</dbReference>
<dbReference type="EMBL" id="CP041186">
    <property type="protein sequence ID" value="QDG53405.1"/>
    <property type="molecule type" value="Genomic_DNA"/>
</dbReference>
<dbReference type="InterPro" id="IPR004780">
    <property type="entry name" value="SRP"/>
</dbReference>
<dbReference type="SUPFAM" id="SSF47446">
    <property type="entry name" value="Signal peptide-binding domain"/>
    <property type="match status" value="1"/>
</dbReference>
<dbReference type="SMART" id="SM00963">
    <property type="entry name" value="SRP54_N"/>
    <property type="match status" value="1"/>
</dbReference>
<sequence>MFDVVAKGFRDVRNRFEGKREITEENIDDALKDIRMAMLEADVNFRIAKKFIKQVKEKAIGEVVKVKAKANEKVEVTPGDHFVKICHDELEGLLGPVDTSIVFSNPRLGPTKIMMVGLQGSGKTTTTGKLAKYLMEREGKRPLLVGADVYRPAAIEQLRQLAERIDVPVHAREGADPVEVCKEALKIAEDKDRDIILFDTAGRLAVDDVLMEELEQIIDTTKPENIFLVADAMIGQDAVNTAKEFNDRLEVDGFIMTKLDGDARGGAALSIKEVTGKPIKFIGVGEKLDDLEEFRPEGLANRILGFGDVMGLMDRFERTLSDEEAQRAEKDAMRMLSGEFDFNDFYNQLEQISKMGSMSELMEMMPFFGGGLPDDVAVDDSELGKIRAIIQSMTDKEKTNPDLLTKQPNRVRRIAKGSGSEQEKVEQVIQQFNMMRGMMQQFSNMGGGFLNKIPGFKQLNAMRQMKDMDIGSLMGDLLGGGGGGGQSQGGGLPGMGGMNLPPGYTPPSHHRQAMDGSNSKSMSRNKRKRKRKKTRRRKRKKDDKK</sequence>
<evidence type="ECO:0000256" key="9">
    <source>
        <dbReference type="HAMAP-Rule" id="MF_00306"/>
    </source>
</evidence>
<dbReference type="GO" id="GO:0006614">
    <property type="term" value="P:SRP-dependent cotranslational protein targeting to membrane"/>
    <property type="evidence" value="ECO:0007669"/>
    <property type="project" value="InterPro"/>
</dbReference>
<dbReference type="PROSITE" id="PS00300">
    <property type="entry name" value="SRP54"/>
    <property type="match status" value="1"/>
</dbReference>
<comment type="subcellular location">
    <subcellularLocation>
        <location evidence="9">Cytoplasm</location>
    </subcellularLocation>
    <text evidence="9">The SRP-RNC complex is targeted to the cytoplasmic membrane.</text>
</comment>
<dbReference type="EC" id="3.6.5.4" evidence="9"/>
<keyword evidence="7 9" id="KW-0687">Ribonucleoprotein</keyword>
<protein>
    <recommendedName>
        <fullName evidence="9">Signal recognition particle protein</fullName>
        <ecNumber evidence="9">3.6.5.4</ecNumber>
    </recommendedName>
    <alternativeName>
        <fullName evidence="9">Fifty-four homolog</fullName>
    </alternativeName>
</protein>
<evidence type="ECO:0000256" key="8">
    <source>
        <dbReference type="ARBA" id="ARBA00048027"/>
    </source>
</evidence>
<dbReference type="GO" id="GO:0005525">
    <property type="term" value="F:GTP binding"/>
    <property type="evidence" value="ECO:0007669"/>
    <property type="project" value="UniProtKB-UniRule"/>
</dbReference>
<comment type="catalytic activity">
    <reaction evidence="8 9">
        <text>GTP + H2O = GDP + phosphate + H(+)</text>
        <dbReference type="Rhea" id="RHEA:19669"/>
        <dbReference type="ChEBI" id="CHEBI:15377"/>
        <dbReference type="ChEBI" id="CHEBI:15378"/>
        <dbReference type="ChEBI" id="CHEBI:37565"/>
        <dbReference type="ChEBI" id="CHEBI:43474"/>
        <dbReference type="ChEBI" id="CHEBI:58189"/>
        <dbReference type="EC" id="3.6.5.4"/>
    </reaction>
</comment>
<feature type="binding site" evidence="9">
    <location>
        <begin position="257"/>
        <end position="260"/>
    </location>
    <ligand>
        <name>GTP</name>
        <dbReference type="ChEBI" id="CHEBI:37565"/>
    </ligand>
</feature>
<keyword evidence="6 9" id="KW-0733">Signal recognition particle</keyword>
<evidence type="ECO:0000256" key="1">
    <source>
        <dbReference type="ARBA" id="ARBA00005450"/>
    </source>
</evidence>
<dbReference type="CDD" id="cd18539">
    <property type="entry name" value="SRP_G"/>
    <property type="match status" value="1"/>
</dbReference>
<dbReference type="Pfam" id="PF00448">
    <property type="entry name" value="SRP54"/>
    <property type="match status" value="1"/>
</dbReference>
<accession>A0A4Y6Q077</accession>
<keyword evidence="13" id="KW-1185">Reference proteome</keyword>
<dbReference type="Pfam" id="PF02978">
    <property type="entry name" value="SRP_SPB"/>
    <property type="match status" value="1"/>
</dbReference>
<dbReference type="InterPro" id="IPR042101">
    <property type="entry name" value="SRP54_N_sf"/>
</dbReference>
<dbReference type="InterPro" id="IPR013822">
    <property type="entry name" value="Signal_recog_particl_SRP54_hlx"/>
</dbReference>
<feature type="compositionally biased region" description="Basic residues" evidence="10">
    <location>
        <begin position="523"/>
        <end position="545"/>
    </location>
</feature>
<keyword evidence="4 9" id="KW-0694">RNA-binding</keyword>
<comment type="similarity">
    <text evidence="1 9">Belongs to the GTP-binding SRP family. SRP54 subfamily.</text>
</comment>
<dbReference type="Proteomes" id="UP000315995">
    <property type="component" value="Chromosome"/>
</dbReference>
<keyword evidence="2 9" id="KW-0547">Nucleotide-binding</keyword>
<evidence type="ECO:0000313" key="13">
    <source>
        <dbReference type="Proteomes" id="UP000315995"/>
    </source>
</evidence>
<dbReference type="Gene3D" id="1.20.120.140">
    <property type="entry name" value="Signal recognition particle SRP54, nucleotide-binding domain"/>
    <property type="match status" value="1"/>
</dbReference>
<evidence type="ECO:0000256" key="5">
    <source>
        <dbReference type="ARBA" id="ARBA00023134"/>
    </source>
</evidence>
<dbReference type="InterPro" id="IPR022941">
    <property type="entry name" value="SRP54"/>
</dbReference>
<dbReference type="InterPro" id="IPR000897">
    <property type="entry name" value="SRP54_GTPase_dom"/>
</dbReference>
<evidence type="ECO:0000256" key="7">
    <source>
        <dbReference type="ARBA" id="ARBA00023274"/>
    </source>
</evidence>
<keyword evidence="5 9" id="KW-0342">GTP-binding</keyword>
<dbReference type="PANTHER" id="PTHR11564">
    <property type="entry name" value="SIGNAL RECOGNITION PARTICLE 54K PROTEIN SRP54"/>
    <property type="match status" value="1"/>
</dbReference>
<keyword evidence="3 9" id="KW-0378">Hydrolase</keyword>
<keyword evidence="9" id="KW-0963">Cytoplasm</keyword>
<reference evidence="12 13" key="1">
    <citation type="submission" date="2019-06" db="EMBL/GenBank/DDBJ databases">
        <title>Persicimonas caeni gen. nov., sp. nov., a predatory bacterium isolated from solar saltern.</title>
        <authorList>
            <person name="Wang S."/>
        </authorList>
    </citation>
    <scope>NUCLEOTIDE SEQUENCE [LARGE SCALE GENOMIC DNA]</scope>
    <source>
        <strain evidence="12 13">YN101</strain>
    </source>
</reference>
<comment type="subunit">
    <text evidence="9">Part of the signal recognition particle protein translocation system, which is composed of SRP and FtsY.</text>
</comment>
<evidence type="ECO:0000256" key="10">
    <source>
        <dbReference type="SAM" id="MobiDB-lite"/>
    </source>
</evidence>
<dbReference type="OrthoDB" id="9804720at2"/>
<accession>A0A5B8YEB4</accession>
<feature type="region of interest" description="Disordered" evidence="10">
    <location>
        <begin position="479"/>
        <end position="545"/>
    </location>
</feature>
<feature type="domain" description="SRP54-type proteins GTP-binding" evidence="11">
    <location>
        <begin position="278"/>
        <end position="291"/>
    </location>
</feature>
<feature type="binding site" evidence="9">
    <location>
        <begin position="199"/>
        <end position="203"/>
    </location>
    <ligand>
        <name>GTP</name>
        <dbReference type="ChEBI" id="CHEBI:37565"/>
    </ligand>
</feature>
<dbReference type="InterPro" id="IPR027417">
    <property type="entry name" value="P-loop_NTPase"/>
</dbReference>
<organism evidence="12 13">
    <name type="scientific">Persicimonas caeni</name>
    <dbReference type="NCBI Taxonomy" id="2292766"/>
    <lineage>
        <taxon>Bacteria</taxon>
        <taxon>Deltaproteobacteria</taxon>
        <taxon>Bradymonadales</taxon>
        <taxon>Bradymonadaceae</taxon>
        <taxon>Persicimonas</taxon>
    </lineage>
</organism>
<dbReference type="AlphaFoldDB" id="A0A4Y6Q077"/>
<dbReference type="Gene3D" id="3.40.50.300">
    <property type="entry name" value="P-loop containing nucleotide triphosphate hydrolases"/>
    <property type="match status" value="1"/>
</dbReference>
<dbReference type="SUPFAM" id="SSF52540">
    <property type="entry name" value="P-loop containing nucleoside triphosphate hydrolases"/>
    <property type="match status" value="1"/>
</dbReference>
<dbReference type="RefSeq" id="WP_141199861.1">
    <property type="nucleotide sequence ID" value="NZ_CP041186.1"/>
</dbReference>
<dbReference type="InterPro" id="IPR004125">
    <property type="entry name" value="Signal_recog_particle_SRP54_M"/>
</dbReference>
<evidence type="ECO:0000259" key="11">
    <source>
        <dbReference type="PROSITE" id="PS00300"/>
    </source>
</evidence>
<dbReference type="SMART" id="SM00962">
    <property type="entry name" value="SRP54"/>
    <property type="match status" value="1"/>
</dbReference>
<evidence type="ECO:0000256" key="3">
    <source>
        <dbReference type="ARBA" id="ARBA00022801"/>
    </source>
</evidence>
<dbReference type="GO" id="GO:0048500">
    <property type="term" value="C:signal recognition particle"/>
    <property type="evidence" value="ECO:0007669"/>
    <property type="project" value="UniProtKB-UniRule"/>
</dbReference>
<dbReference type="FunFam" id="3.40.50.300:FF:000022">
    <property type="entry name" value="Signal recognition particle 54 kDa subunit"/>
    <property type="match status" value="1"/>
</dbReference>
<dbReference type="SMART" id="SM00382">
    <property type="entry name" value="AAA"/>
    <property type="match status" value="1"/>
</dbReference>
<evidence type="ECO:0000256" key="2">
    <source>
        <dbReference type="ARBA" id="ARBA00022741"/>
    </source>
</evidence>
<evidence type="ECO:0000313" key="12">
    <source>
        <dbReference type="EMBL" id="QDG53405.1"/>
    </source>
</evidence>
<gene>
    <name evidence="9" type="primary">ffh</name>
    <name evidence="12" type="ORF">FIV42_22460</name>
</gene>
<evidence type="ECO:0000256" key="6">
    <source>
        <dbReference type="ARBA" id="ARBA00023135"/>
    </source>
</evidence>
<dbReference type="GO" id="GO:0003924">
    <property type="term" value="F:GTPase activity"/>
    <property type="evidence" value="ECO:0007669"/>
    <property type="project" value="UniProtKB-UniRule"/>
</dbReference>
<dbReference type="Pfam" id="PF02881">
    <property type="entry name" value="SRP54_N"/>
    <property type="match status" value="1"/>
</dbReference>
<feature type="compositionally biased region" description="Gly residues" evidence="10">
    <location>
        <begin position="479"/>
        <end position="497"/>
    </location>
</feature>
<evidence type="ECO:0000256" key="4">
    <source>
        <dbReference type="ARBA" id="ARBA00022884"/>
    </source>
</evidence>
<comment type="domain">
    <text evidence="9">Composed of three domains: the N-terminal N domain, which is responsible for interactions with the ribosome, the central G domain, which binds GTP, and the C-terminal M domain, which binds the RNA and the signal sequence of the RNC.</text>
</comment>